<dbReference type="EMBL" id="CAJVQC010024848">
    <property type="protein sequence ID" value="CAG8728000.1"/>
    <property type="molecule type" value="Genomic_DNA"/>
</dbReference>
<feature type="non-terminal residue" evidence="1">
    <location>
        <position position="1"/>
    </location>
</feature>
<protein>
    <submittedName>
        <fullName evidence="1">5073_t:CDS:1</fullName>
    </submittedName>
</protein>
<keyword evidence="2" id="KW-1185">Reference proteome</keyword>
<sequence length="562" mass="65290">WNYPKEERTNITTDLSVAYRGLEGSLKLDGFNNLKKLICYENRITSLDCSDCSSLEEIHCEDNLFINIKLTPSLRRVDVRNNSLTSLNFLNDLDSENLEWLNIHSNNFSESDLTPFSRFINLRELMLSNLEEEKIQQGIYNRFTGSLEPLKNLTRLNTLAIHNTDIGSGLEYLPDSIQYFYFSDAKQERKAGNIANSEKIKIVRQQTEQLETQPAITPSSSKKSKKVKQKEKLTVTQEQIQQLQAELEAKKSKNVNLEKEHSFYKNQEIEKSSFVRKQLKRAEDNLKKKLGEEELKLILEKQAEINDLENQLNNLQIQEQILTNLSDQIPELENQPNRSNNIGSLTYFGLLKKRFAHSSNGYLCPYHSSQIEDMLRRQRQDRNRPQDEYEQFPGCIFGKRNKKTKESKKYDEEIEELEKDLKETDRDEIADLSSDKKRLCCEYQKNIEEKERILKEKNNYQQSLGDSSSQSDKGNNNNSNNDRSIGKQRKRNIKRACKIESTEKRFTNLSFGTVWEENSLPTKQRRHPHQKPKELIKALIGATTNEGDLVVDPCAGSFIVLE</sequence>
<organism evidence="1 2">
    <name type="scientific">Racocetra persica</name>
    <dbReference type="NCBI Taxonomy" id="160502"/>
    <lineage>
        <taxon>Eukaryota</taxon>
        <taxon>Fungi</taxon>
        <taxon>Fungi incertae sedis</taxon>
        <taxon>Mucoromycota</taxon>
        <taxon>Glomeromycotina</taxon>
        <taxon>Glomeromycetes</taxon>
        <taxon>Diversisporales</taxon>
        <taxon>Gigasporaceae</taxon>
        <taxon>Racocetra</taxon>
    </lineage>
</organism>
<name>A0ACA9PYM8_9GLOM</name>
<gene>
    <name evidence="1" type="ORF">RPERSI_LOCUS11879</name>
</gene>
<accession>A0ACA9PYM8</accession>
<proteinExistence type="predicted"/>
<evidence type="ECO:0000313" key="1">
    <source>
        <dbReference type="EMBL" id="CAG8728000.1"/>
    </source>
</evidence>
<dbReference type="Proteomes" id="UP000789920">
    <property type="component" value="Unassembled WGS sequence"/>
</dbReference>
<comment type="caution">
    <text evidence="1">The sequence shown here is derived from an EMBL/GenBank/DDBJ whole genome shotgun (WGS) entry which is preliminary data.</text>
</comment>
<reference evidence="1" key="1">
    <citation type="submission" date="2021-06" db="EMBL/GenBank/DDBJ databases">
        <authorList>
            <person name="Kallberg Y."/>
            <person name="Tangrot J."/>
            <person name="Rosling A."/>
        </authorList>
    </citation>
    <scope>NUCLEOTIDE SEQUENCE</scope>
    <source>
        <strain evidence="1">MA461A</strain>
    </source>
</reference>
<evidence type="ECO:0000313" key="2">
    <source>
        <dbReference type="Proteomes" id="UP000789920"/>
    </source>
</evidence>